<evidence type="ECO:0000313" key="1">
    <source>
        <dbReference type="EMBL" id="KFE46903.1"/>
    </source>
</evidence>
<dbReference type="Pfam" id="PF17164">
    <property type="entry name" value="DUF5122"/>
    <property type="match status" value="1"/>
</dbReference>
<comment type="caution">
    <text evidence="1">The sequence shown here is derived from an EMBL/GenBank/DDBJ whole genome shotgun (WGS) entry which is preliminary data.</text>
</comment>
<gene>
    <name evidence="1" type="ORF">IV02_24325</name>
</gene>
<evidence type="ECO:0000313" key="2">
    <source>
        <dbReference type="Proteomes" id="UP000028643"/>
    </source>
</evidence>
<dbReference type="EMBL" id="JPQT01000131">
    <property type="protein sequence ID" value="KFE46903.1"/>
    <property type="molecule type" value="Genomic_DNA"/>
</dbReference>
<dbReference type="NCBIfam" id="TIGR02608">
    <property type="entry name" value="delta_60_rpt"/>
    <property type="match status" value="5"/>
</dbReference>
<dbReference type="PATRIC" id="fig|317.174.peg.4973"/>
<evidence type="ECO:0008006" key="3">
    <source>
        <dbReference type="Google" id="ProtNLM"/>
    </source>
</evidence>
<protein>
    <recommendedName>
        <fullName evidence="3">Delta-60 repeat protein</fullName>
    </recommendedName>
</protein>
<organism evidence="1 2">
    <name type="scientific">Pseudomonas syringae</name>
    <dbReference type="NCBI Taxonomy" id="317"/>
    <lineage>
        <taxon>Bacteria</taxon>
        <taxon>Pseudomonadati</taxon>
        <taxon>Pseudomonadota</taxon>
        <taxon>Gammaproteobacteria</taxon>
        <taxon>Pseudomonadales</taxon>
        <taxon>Pseudomonadaceae</taxon>
        <taxon>Pseudomonas</taxon>
    </lineage>
</organism>
<dbReference type="RefSeq" id="WP_047578354.1">
    <property type="nucleotide sequence ID" value="NZ_JPQT01000131.1"/>
</dbReference>
<reference evidence="1 2" key="1">
    <citation type="submission" date="2014-07" db="EMBL/GenBank/DDBJ databases">
        <title>Draft Genome Sequences of Environmental Pseudomonas syringae strains.</title>
        <authorList>
            <person name="Baltrus D.A."/>
            <person name="Berge O."/>
            <person name="Morris C."/>
        </authorList>
    </citation>
    <scope>NUCLEOTIDE SEQUENCE [LARGE SCALE GENOMIC DNA]</scope>
    <source>
        <strain evidence="1 2">CEB003</strain>
    </source>
</reference>
<proteinExistence type="predicted"/>
<dbReference type="Proteomes" id="UP000028643">
    <property type="component" value="Unassembled WGS sequence"/>
</dbReference>
<dbReference type="AlphaFoldDB" id="A0A085UUP0"/>
<accession>A0A085UUP0</accession>
<name>A0A085UUP0_PSESX</name>
<dbReference type="Gene3D" id="2.80.10.50">
    <property type="match status" value="2"/>
</dbReference>
<sequence length="456" mass="49459">MEPTFSSKHLEMEEQAFKAPSHGSHSDRASPLNPLQYDETFGRNGKLLIDMGGRKTHSVSSIVQMRNSLRYLATYYEGLTPGNPDPYTNNAGLVCFDSDGKVDTSFGTRGDGTVEVRFGTTHYSLLQQIIELENGQLLVGGRHRRFAEAEVDDFENMMMSRLESDGRLDKSFGNDGVLNLTALTEKTIWVVGTVVLPDGKIILAASIRGVAETRSLLIRLTANGQLDESFADRGILEFQRSAAKGTRLYGLKLNAMGSHLFTYGYYDVPTGHEVGFMARLDTDGNLDPDFGQDGFVDLEPDEVIHIQDVSISSDETHLLVSGSHLNRTLGIVESLLARRLTNGKADESFNQGKPVYLRCHPTSTGDAWNYARTLIDEAGKIVAFGRGGVGIDTWSVAGRFHATGKPDTSFTDGSSVGSPLNAVFSFNGNYVEGADPRTILCAGEAGSTGAVLAIKV</sequence>
<dbReference type="InterPro" id="IPR013431">
    <property type="entry name" value="Delta_60_rpt"/>
</dbReference>